<feature type="transmembrane region" description="Helical" evidence="2">
    <location>
        <begin position="454"/>
        <end position="475"/>
    </location>
</feature>
<name>A0A8H7SB07_9FUNG</name>
<dbReference type="GO" id="GO:0000329">
    <property type="term" value="C:fungal-type vacuole membrane"/>
    <property type="evidence" value="ECO:0007669"/>
    <property type="project" value="TreeGrafter"/>
</dbReference>
<dbReference type="InterPro" id="IPR024260">
    <property type="entry name" value="Vac7"/>
</dbReference>
<keyword evidence="2" id="KW-0472">Membrane</keyword>
<dbReference type="PANTHER" id="PTHR28258">
    <property type="entry name" value="VACUOLAR SEGREGATION PROTEIN 7"/>
    <property type="match status" value="1"/>
</dbReference>
<feature type="compositionally biased region" description="Polar residues" evidence="1">
    <location>
        <begin position="20"/>
        <end position="33"/>
    </location>
</feature>
<dbReference type="GO" id="GO:0000011">
    <property type="term" value="P:vacuole inheritance"/>
    <property type="evidence" value="ECO:0007669"/>
    <property type="project" value="TreeGrafter"/>
</dbReference>
<evidence type="ECO:0000313" key="3">
    <source>
        <dbReference type="EMBL" id="KAG2226039.1"/>
    </source>
</evidence>
<dbReference type="Proteomes" id="UP000646827">
    <property type="component" value="Unassembled WGS sequence"/>
</dbReference>
<dbReference type="GO" id="GO:0010513">
    <property type="term" value="P:positive regulation of phosphatidylinositol biosynthetic process"/>
    <property type="evidence" value="ECO:0007669"/>
    <property type="project" value="TreeGrafter"/>
</dbReference>
<feature type="compositionally biased region" description="Pro residues" evidence="1">
    <location>
        <begin position="146"/>
        <end position="155"/>
    </location>
</feature>
<feature type="compositionally biased region" description="Low complexity" evidence="1">
    <location>
        <begin position="156"/>
        <end position="166"/>
    </location>
</feature>
<dbReference type="GO" id="GO:1903778">
    <property type="term" value="P:protein localization to vacuolar membrane"/>
    <property type="evidence" value="ECO:0007669"/>
    <property type="project" value="TreeGrafter"/>
</dbReference>
<feature type="compositionally biased region" description="Low complexity" evidence="1">
    <location>
        <begin position="34"/>
        <end position="47"/>
    </location>
</feature>
<reference evidence="3 4" key="1">
    <citation type="submission" date="2020-12" db="EMBL/GenBank/DDBJ databases">
        <title>Metabolic potential, ecology and presence of endohyphal bacteria is reflected in genomic diversity of Mucoromycotina.</title>
        <authorList>
            <person name="Muszewska A."/>
            <person name="Okrasinska A."/>
            <person name="Steczkiewicz K."/>
            <person name="Drgas O."/>
            <person name="Orlowska M."/>
            <person name="Perlinska-Lenart U."/>
            <person name="Aleksandrzak-Piekarczyk T."/>
            <person name="Szatraj K."/>
            <person name="Zielenkiewicz U."/>
            <person name="Pilsyk S."/>
            <person name="Malc E."/>
            <person name="Mieczkowski P."/>
            <person name="Kruszewska J.S."/>
            <person name="Biernat P."/>
            <person name="Pawlowska J."/>
        </authorList>
    </citation>
    <scope>NUCLEOTIDE SEQUENCE [LARGE SCALE GENOMIC DNA]</scope>
    <source>
        <strain evidence="3 4">CBS 142.35</strain>
    </source>
</reference>
<evidence type="ECO:0000313" key="4">
    <source>
        <dbReference type="Proteomes" id="UP000646827"/>
    </source>
</evidence>
<feature type="region of interest" description="Disordered" evidence="1">
    <location>
        <begin position="1"/>
        <end position="218"/>
    </location>
</feature>
<organism evidence="3 4">
    <name type="scientific">Circinella minor</name>
    <dbReference type="NCBI Taxonomy" id="1195481"/>
    <lineage>
        <taxon>Eukaryota</taxon>
        <taxon>Fungi</taxon>
        <taxon>Fungi incertae sedis</taxon>
        <taxon>Mucoromycota</taxon>
        <taxon>Mucoromycotina</taxon>
        <taxon>Mucoromycetes</taxon>
        <taxon>Mucorales</taxon>
        <taxon>Lichtheimiaceae</taxon>
        <taxon>Circinella</taxon>
    </lineage>
</organism>
<evidence type="ECO:0000256" key="1">
    <source>
        <dbReference type="SAM" id="MobiDB-lite"/>
    </source>
</evidence>
<feature type="region of interest" description="Disordered" evidence="1">
    <location>
        <begin position="299"/>
        <end position="345"/>
    </location>
</feature>
<dbReference type="PANTHER" id="PTHR28258:SF1">
    <property type="entry name" value="VACUOLAR SEGREGATION PROTEIN 7"/>
    <property type="match status" value="1"/>
</dbReference>
<dbReference type="Pfam" id="PF12751">
    <property type="entry name" value="Vac7"/>
    <property type="match status" value="1"/>
</dbReference>
<protein>
    <submittedName>
        <fullName evidence="3">Uncharacterized protein</fullName>
    </submittedName>
</protein>
<dbReference type="AlphaFoldDB" id="A0A8H7SB07"/>
<comment type="caution">
    <text evidence="3">The sequence shown here is derived from an EMBL/GenBank/DDBJ whole genome shotgun (WGS) entry which is preliminary data.</text>
</comment>
<dbReference type="GO" id="GO:0070772">
    <property type="term" value="C:PAS complex"/>
    <property type="evidence" value="ECO:0007669"/>
    <property type="project" value="TreeGrafter"/>
</dbReference>
<accession>A0A8H7SB07</accession>
<dbReference type="EMBL" id="JAEPRB010000021">
    <property type="protein sequence ID" value="KAG2226039.1"/>
    <property type="molecule type" value="Genomic_DNA"/>
</dbReference>
<keyword evidence="2" id="KW-1133">Transmembrane helix</keyword>
<keyword evidence="2" id="KW-0812">Transmembrane</keyword>
<gene>
    <name evidence="3" type="ORF">INT45_002505</name>
</gene>
<feature type="compositionally biased region" description="Polar residues" evidence="1">
    <location>
        <begin position="167"/>
        <end position="184"/>
    </location>
</feature>
<evidence type="ECO:0000256" key="2">
    <source>
        <dbReference type="SAM" id="Phobius"/>
    </source>
</evidence>
<dbReference type="OrthoDB" id="1204at2759"/>
<feature type="compositionally biased region" description="Low complexity" evidence="1">
    <location>
        <begin position="304"/>
        <end position="319"/>
    </location>
</feature>
<feature type="compositionally biased region" description="Basic and acidic residues" evidence="1">
    <location>
        <begin position="97"/>
        <end position="114"/>
    </location>
</feature>
<feature type="compositionally biased region" description="Basic and acidic residues" evidence="1">
    <location>
        <begin position="76"/>
        <end position="88"/>
    </location>
</feature>
<keyword evidence="4" id="KW-1185">Reference proteome</keyword>
<feature type="compositionally biased region" description="Low complexity" evidence="1">
    <location>
        <begin position="115"/>
        <end position="145"/>
    </location>
</feature>
<feature type="region of interest" description="Disordered" evidence="1">
    <location>
        <begin position="380"/>
        <end position="403"/>
    </location>
</feature>
<proteinExistence type="predicted"/>
<sequence>MSAQLNGSEKESFLSPEMPESSTSPLPLSNTISNAEETTATNTNTNAGDKGNSTTRQQQQDESKKRPYKPKFATIHTDKYPQNLRREFPMTNFDRNLTVEKARFDPQPNEHKEIPSPQLPNSNSSPPQLLINNDPQQPQQQQLQHPPRPSSPPTVTPNSITPSVSSNGIHTPSSTFSVTNTKPTRQPAKSKGEGDRVTRNTTKKRRRPPPPMTGTATPAEVFHRNLIDAVSNVEDSDENEQYVYSYGGTTIDHASYHSDLIYRPQSIRSSPASPMQDSRRLSTLSRTSSFLGDLFRSLTRQQSQQPIHSQNHTQQQQQQAGSVALDEEESISQPHRPKLRSNVMDHRPKNLQASETWEPHQWYDNKHSMRTTPSHLLGLPPPSTSLPSSQHHHNQIPSSATTNRQRIYPEAYQTDGYSSDDEAAPLLFRRSKRRHRHINHSNNNGSNTKRPWSIIRNILCGLLLSLLGLVFLAIYRARPLTDISVEMGRVLASDKELIFDLRVKANNWNWWTVHVADADISLFAFSQVVPLDYYEGGGGNNETASPIIPHGVDPAEYLGSFYRFDEPLLFSPAMLSAEGPFEASSQIRIKSPGADKSGNQRWSRIIRYQYGLVARGVLKYRPFPFGSFYRQSAAICDVARVDPTNGVSEDPDQSYCLKDGKKLIKNPPPISSSSLTSPLL</sequence>